<protein>
    <submittedName>
        <fullName evidence="1">Uncharacterized protein</fullName>
    </submittedName>
</protein>
<dbReference type="Proteomes" id="UP000574390">
    <property type="component" value="Unassembled WGS sequence"/>
</dbReference>
<sequence length="366" mass="40086">AQHALNQLYTVTKIYQDDESTAADIDETVTVVSTAFRVLCDFYLSGIIPCALGNDGIATVVITDANAESYGGILLRIIKVGPQAKDFADATKAVLKHVPDLGQHLGEDPDQLAVLPLKTCGARWSRTESSRSSTWRERAALLCVVHDCQALLHGKCIALVDNINAQRVWNELESEFSTGKYLTRWQVCQRHIHSYAWAPRDALPAIADAIARSIACDPIPSCVAQVATSQATAVASPPGSPPANIQLDASHLPGQDLHALFRHWRKISSSKPFEDHDDDFDSLQWLATAQAECPHLQHLRQANPTKYQLNDAGLLHVNGRYMVPKCYGQDIVRRIHEAYAHCGTAQCMSLISSVFYVIGLAVAVSK</sequence>
<feature type="non-terminal residue" evidence="1">
    <location>
        <position position="1"/>
    </location>
</feature>
<dbReference type="AlphaFoldDB" id="A0A7J6UD77"/>
<dbReference type="EMBL" id="JABANM010000943">
    <property type="protein sequence ID" value="KAF4755111.1"/>
    <property type="molecule type" value="Genomic_DNA"/>
</dbReference>
<gene>
    <name evidence="1" type="ORF">FOZ62_009817</name>
</gene>
<organism evidence="1 2">
    <name type="scientific">Perkinsus olseni</name>
    <name type="common">Perkinsus atlanticus</name>
    <dbReference type="NCBI Taxonomy" id="32597"/>
    <lineage>
        <taxon>Eukaryota</taxon>
        <taxon>Sar</taxon>
        <taxon>Alveolata</taxon>
        <taxon>Perkinsozoa</taxon>
        <taxon>Perkinsea</taxon>
        <taxon>Perkinsida</taxon>
        <taxon>Perkinsidae</taxon>
        <taxon>Perkinsus</taxon>
    </lineage>
</organism>
<accession>A0A7J6UD77</accession>
<evidence type="ECO:0000313" key="2">
    <source>
        <dbReference type="Proteomes" id="UP000574390"/>
    </source>
</evidence>
<proteinExistence type="predicted"/>
<comment type="caution">
    <text evidence="1">The sequence shown here is derived from an EMBL/GenBank/DDBJ whole genome shotgun (WGS) entry which is preliminary data.</text>
</comment>
<reference evidence="1 2" key="1">
    <citation type="submission" date="2020-04" db="EMBL/GenBank/DDBJ databases">
        <title>Perkinsus olseni comparative genomics.</title>
        <authorList>
            <person name="Bogema D.R."/>
        </authorList>
    </citation>
    <scope>NUCLEOTIDE SEQUENCE [LARGE SCALE GENOMIC DNA]</scope>
    <source>
        <strain evidence="1">ATCC PRA-205</strain>
    </source>
</reference>
<feature type="non-terminal residue" evidence="1">
    <location>
        <position position="366"/>
    </location>
</feature>
<evidence type="ECO:0000313" key="1">
    <source>
        <dbReference type="EMBL" id="KAF4755111.1"/>
    </source>
</evidence>
<name>A0A7J6UD77_PEROL</name>